<gene>
    <name evidence="2" type="ORF">V1I91_10235</name>
</gene>
<keyword evidence="3" id="KW-1185">Reference proteome</keyword>
<reference evidence="2 3" key="1">
    <citation type="submission" date="2024-01" db="EMBL/GenBank/DDBJ databases">
        <title>Maribacter spp. originated from different algae showed divergent polysaccharides utilization ability.</title>
        <authorList>
            <person name="Wang H."/>
            <person name="Wu Y."/>
        </authorList>
    </citation>
    <scope>NUCLEOTIDE SEQUENCE [LARGE SCALE GENOMIC DNA]</scope>
    <source>
        <strain evidence="2 3">PR1</strain>
    </source>
</reference>
<proteinExistence type="predicted"/>
<keyword evidence="1" id="KW-0472">Membrane</keyword>
<feature type="transmembrane region" description="Helical" evidence="1">
    <location>
        <begin position="7"/>
        <end position="25"/>
    </location>
</feature>
<name>A0ABU7ITZ4_9FLAO</name>
<dbReference type="EMBL" id="JAZDDG010000004">
    <property type="protein sequence ID" value="MEE1976447.1"/>
    <property type="molecule type" value="Genomic_DNA"/>
</dbReference>
<dbReference type="RefSeq" id="WP_272651146.1">
    <property type="nucleotide sequence ID" value="NZ_JAZDDG010000004.1"/>
</dbReference>
<dbReference type="Proteomes" id="UP001356308">
    <property type="component" value="Unassembled WGS sequence"/>
</dbReference>
<evidence type="ECO:0000313" key="2">
    <source>
        <dbReference type="EMBL" id="MEE1976447.1"/>
    </source>
</evidence>
<dbReference type="InterPro" id="IPR029039">
    <property type="entry name" value="Flavoprotein-like_sf"/>
</dbReference>
<evidence type="ECO:0008006" key="4">
    <source>
        <dbReference type="Google" id="ProtNLM"/>
    </source>
</evidence>
<keyword evidence="1" id="KW-0812">Transmembrane</keyword>
<protein>
    <recommendedName>
        <fullName evidence="4">TPM domain-containing protein</fullName>
    </recommendedName>
</protein>
<evidence type="ECO:0000256" key="1">
    <source>
        <dbReference type="SAM" id="Phobius"/>
    </source>
</evidence>
<comment type="caution">
    <text evidence="2">The sequence shown here is derived from an EMBL/GenBank/DDBJ whole genome shotgun (WGS) entry which is preliminary data.</text>
</comment>
<accession>A0ABU7ITZ4</accession>
<keyword evidence="1" id="KW-1133">Transmembrane helix</keyword>
<sequence>MKGFKKFLYVFLGVLSVFFLFLLWYQNRYSMDLVEPYEVKTPGLEKKLLIAAQGSDFKDKVVKGIVDRYSMDSIYIQVIDIKDLQRINPKDYDALLIVHTWENWKPPVTVKIFIERTDNYQDRIVVLTTSGEGSYKMKGVDAITGESIIKDVPLFIRKIADRLDPIFKDEDHL</sequence>
<evidence type="ECO:0000313" key="3">
    <source>
        <dbReference type="Proteomes" id="UP001356308"/>
    </source>
</evidence>
<dbReference type="SUPFAM" id="SSF52218">
    <property type="entry name" value="Flavoproteins"/>
    <property type="match status" value="1"/>
</dbReference>
<organism evidence="2 3">
    <name type="scientific">Maribacter cobaltidurans</name>
    <dbReference type="NCBI Taxonomy" id="1178778"/>
    <lineage>
        <taxon>Bacteria</taxon>
        <taxon>Pseudomonadati</taxon>
        <taxon>Bacteroidota</taxon>
        <taxon>Flavobacteriia</taxon>
        <taxon>Flavobacteriales</taxon>
        <taxon>Flavobacteriaceae</taxon>
        <taxon>Maribacter</taxon>
    </lineage>
</organism>